<dbReference type="Proteomes" id="UP000569329">
    <property type="component" value="Unassembled WGS sequence"/>
</dbReference>
<feature type="transmembrane region" description="Helical" evidence="9">
    <location>
        <begin position="26"/>
        <end position="45"/>
    </location>
</feature>
<dbReference type="EC" id="2.7.13.3" evidence="2"/>
<keyword evidence="6 12" id="KW-0418">Kinase</keyword>
<evidence type="ECO:0000313" key="13">
    <source>
        <dbReference type="Proteomes" id="UP000569329"/>
    </source>
</evidence>
<accession>A0A839E2Q3</accession>
<dbReference type="PANTHER" id="PTHR24421">
    <property type="entry name" value="NITRATE/NITRITE SENSOR PROTEIN NARX-RELATED"/>
    <property type="match status" value="1"/>
</dbReference>
<dbReference type="CDD" id="cd16917">
    <property type="entry name" value="HATPase_UhpB-NarQ-NarX-like"/>
    <property type="match status" value="1"/>
</dbReference>
<dbReference type="GO" id="GO:0016020">
    <property type="term" value="C:membrane"/>
    <property type="evidence" value="ECO:0007669"/>
    <property type="project" value="InterPro"/>
</dbReference>
<dbReference type="EMBL" id="JACGWZ010000004">
    <property type="protein sequence ID" value="MBA8826025.1"/>
    <property type="molecule type" value="Genomic_DNA"/>
</dbReference>
<dbReference type="PANTHER" id="PTHR24421:SF10">
    <property type="entry name" value="NITRATE_NITRITE SENSOR PROTEIN NARQ"/>
    <property type="match status" value="1"/>
</dbReference>
<sequence length="439" mass="46773">MTTSATPGWAETNGRAGFFRRIRGELLYAVTSLPIVIAGFTYTIVTVGAGIGTGPIGLGLLFLATMVPAARGWAAFERGRAAHHLGLEVRDPGPMRRRPGASGWLRSGLGDVVGWRALLYLFLRLPTAILSFVFAITCYVGGFGSLLYPLWFRTAGSYAHADGVTRPLLAVELFPGVWLDTVPKSLVGSASGLLLLILAPWVVRSVITVDRLLVWGLLGPTAASERVADLETSRSHAVEDSAVTLRRIERDLHDGAQARLVTVTMDLGQARETLRSPNPSEEAVRRAAETVDYAHRNAKQALVELRDLARGIHPPVLDSGLEPALSSLASASAIPVDLRVELPRRPDPAIETIGYFCVAELLTNVAKHSAATAAVVEASSDGRRVLLRVRDNGTGGAVQEGDSGIAGLLDRVRTVDGELTVDSPRGGPTVITIDLPVRA</sequence>
<keyword evidence="9" id="KW-0812">Transmembrane</keyword>
<dbReference type="SUPFAM" id="SSF55874">
    <property type="entry name" value="ATPase domain of HSP90 chaperone/DNA topoisomerase II/histidine kinase"/>
    <property type="match status" value="1"/>
</dbReference>
<proteinExistence type="predicted"/>
<feature type="domain" description="Signal transduction histidine kinase subgroup 3 dimerisation and phosphoacceptor" evidence="10">
    <location>
        <begin position="246"/>
        <end position="317"/>
    </location>
</feature>
<evidence type="ECO:0000256" key="6">
    <source>
        <dbReference type="ARBA" id="ARBA00022777"/>
    </source>
</evidence>
<evidence type="ECO:0000256" key="9">
    <source>
        <dbReference type="SAM" id="Phobius"/>
    </source>
</evidence>
<keyword evidence="4" id="KW-0808">Transferase</keyword>
<protein>
    <recommendedName>
        <fullName evidence="2">histidine kinase</fullName>
        <ecNumber evidence="2">2.7.13.3</ecNumber>
    </recommendedName>
</protein>
<comment type="caution">
    <text evidence="12">The sequence shown here is derived from an EMBL/GenBank/DDBJ whole genome shotgun (WGS) entry which is preliminary data.</text>
</comment>
<evidence type="ECO:0000259" key="11">
    <source>
        <dbReference type="Pfam" id="PF13796"/>
    </source>
</evidence>
<dbReference type="Pfam" id="PF13796">
    <property type="entry name" value="Sensor"/>
    <property type="match status" value="1"/>
</dbReference>
<evidence type="ECO:0000256" key="8">
    <source>
        <dbReference type="ARBA" id="ARBA00023012"/>
    </source>
</evidence>
<reference evidence="12 13" key="1">
    <citation type="submission" date="2020-07" db="EMBL/GenBank/DDBJ databases">
        <title>Sequencing the genomes of 1000 actinobacteria strains.</title>
        <authorList>
            <person name="Klenk H.-P."/>
        </authorList>
    </citation>
    <scope>NUCLEOTIDE SEQUENCE [LARGE SCALE GENOMIC DNA]</scope>
    <source>
        <strain evidence="12 13">DSM 45975</strain>
    </source>
</reference>
<keyword evidence="8" id="KW-0902">Two-component regulatory system</keyword>
<dbReference type="InterPro" id="IPR036890">
    <property type="entry name" value="HATPase_C_sf"/>
</dbReference>
<keyword evidence="3" id="KW-0597">Phosphoprotein</keyword>
<evidence type="ECO:0000256" key="3">
    <source>
        <dbReference type="ARBA" id="ARBA00022553"/>
    </source>
</evidence>
<dbReference type="GO" id="GO:0005524">
    <property type="term" value="F:ATP binding"/>
    <property type="evidence" value="ECO:0007669"/>
    <property type="project" value="UniProtKB-KW"/>
</dbReference>
<dbReference type="GO" id="GO:0046983">
    <property type="term" value="F:protein dimerization activity"/>
    <property type="evidence" value="ECO:0007669"/>
    <property type="project" value="InterPro"/>
</dbReference>
<comment type="catalytic activity">
    <reaction evidence="1">
        <text>ATP + protein L-histidine = ADP + protein N-phospho-L-histidine.</text>
        <dbReference type="EC" id="2.7.13.3"/>
    </reaction>
</comment>
<keyword evidence="7" id="KW-0067">ATP-binding</keyword>
<dbReference type="InterPro" id="IPR011712">
    <property type="entry name" value="Sig_transdc_His_kin_sub3_dim/P"/>
</dbReference>
<dbReference type="InterPro" id="IPR025828">
    <property type="entry name" value="Put_sensor_dom"/>
</dbReference>
<keyword evidence="9" id="KW-0472">Membrane</keyword>
<evidence type="ECO:0000256" key="5">
    <source>
        <dbReference type="ARBA" id="ARBA00022741"/>
    </source>
</evidence>
<dbReference type="RefSeq" id="WP_182545253.1">
    <property type="nucleotide sequence ID" value="NZ_JACGWZ010000004.1"/>
</dbReference>
<dbReference type="Pfam" id="PF07730">
    <property type="entry name" value="HisKA_3"/>
    <property type="match status" value="1"/>
</dbReference>
<name>A0A839E2Q3_9PSEU</name>
<gene>
    <name evidence="12" type="ORF">FHX42_003391</name>
</gene>
<dbReference type="Gene3D" id="1.20.5.1930">
    <property type="match status" value="1"/>
</dbReference>
<keyword evidence="13" id="KW-1185">Reference proteome</keyword>
<organism evidence="12 13">
    <name type="scientific">Halosaccharopolyspora lacisalsi</name>
    <dbReference type="NCBI Taxonomy" id="1000566"/>
    <lineage>
        <taxon>Bacteria</taxon>
        <taxon>Bacillati</taxon>
        <taxon>Actinomycetota</taxon>
        <taxon>Actinomycetes</taxon>
        <taxon>Pseudonocardiales</taxon>
        <taxon>Pseudonocardiaceae</taxon>
        <taxon>Halosaccharopolyspora</taxon>
    </lineage>
</organism>
<dbReference type="InterPro" id="IPR050482">
    <property type="entry name" value="Sensor_HK_TwoCompSys"/>
</dbReference>
<evidence type="ECO:0000313" key="12">
    <source>
        <dbReference type="EMBL" id="MBA8826025.1"/>
    </source>
</evidence>
<feature type="transmembrane region" description="Helical" evidence="9">
    <location>
        <begin position="51"/>
        <end position="70"/>
    </location>
</feature>
<evidence type="ECO:0000259" key="10">
    <source>
        <dbReference type="Pfam" id="PF07730"/>
    </source>
</evidence>
<keyword evidence="5" id="KW-0547">Nucleotide-binding</keyword>
<feature type="transmembrane region" description="Helical" evidence="9">
    <location>
        <begin position="129"/>
        <end position="151"/>
    </location>
</feature>
<dbReference type="GO" id="GO:0000155">
    <property type="term" value="F:phosphorelay sensor kinase activity"/>
    <property type="evidence" value="ECO:0007669"/>
    <property type="project" value="InterPro"/>
</dbReference>
<evidence type="ECO:0000256" key="2">
    <source>
        <dbReference type="ARBA" id="ARBA00012438"/>
    </source>
</evidence>
<feature type="domain" description="Putative sensor" evidence="11">
    <location>
        <begin position="28"/>
        <end position="218"/>
    </location>
</feature>
<dbReference type="Gene3D" id="3.30.565.10">
    <property type="entry name" value="Histidine kinase-like ATPase, C-terminal domain"/>
    <property type="match status" value="1"/>
</dbReference>
<evidence type="ECO:0000256" key="7">
    <source>
        <dbReference type="ARBA" id="ARBA00022840"/>
    </source>
</evidence>
<dbReference type="AlphaFoldDB" id="A0A839E2Q3"/>
<keyword evidence="9" id="KW-1133">Transmembrane helix</keyword>
<evidence type="ECO:0000256" key="1">
    <source>
        <dbReference type="ARBA" id="ARBA00000085"/>
    </source>
</evidence>
<evidence type="ECO:0000256" key="4">
    <source>
        <dbReference type="ARBA" id="ARBA00022679"/>
    </source>
</evidence>